<feature type="domain" description="DUF8173" evidence="2">
    <location>
        <begin position="201"/>
        <end position="344"/>
    </location>
</feature>
<evidence type="ECO:0000256" key="1">
    <source>
        <dbReference type="SAM" id="Phobius"/>
    </source>
</evidence>
<evidence type="ECO:0000259" key="2">
    <source>
        <dbReference type="Pfam" id="PF26514"/>
    </source>
</evidence>
<proteinExistence type="predicted"/>
<feature type="transmembrane region" description="Helical" evidence="1">
    <location>
        <begin position="202"/>
        <end position="223"/>
    </location>
</feature>
<feature type="transmembrane region" description="Helical" evidence="1">
    <location>
        <begin position="243"/>
        <end position="264"/>
    </location>
</feature>
<feature type="transmembrane region" description="Helical" evidence="1">
    <location>
        <begin position="329"/>
        <end position="348"/>
    </location>
</feature>
<dbReference type="AlphaFoldDB" id="A0A0E3QKL1"/>
<keyword evidence="1" id="KW-0812">Transmembrane</keyword>
<dbReference type="InterPro" id="IPR058486">
    <property type="entry name" value="DUF8173"/>
</dbReference>
<dbReference type="KEGG" id="mbw:MSBRW_1435"/>
<sequence>MKKKLISGLILLIIFFAALPYSAGASDENFLKYTSSGNAFGAGEDLQIDQDIQGDLVLAGSQIEVNGNTGGNFLGASGEIVVNGNVSGNILALGGSIRVNGNVGGDVAALGGQIILSRDSVVEGDILLGGGEVTLDGTVNGDGEVSTSTLKTGDDFELKGNLILQANNYPPNLNDKVGGNLNITQVNTKEEQYESVFEGFSIFSFILSLFASLALGLVLIYLFPGFIGGVAELVKDSPLKTGLLGFLTLIFLPVLSIILLITFFGWSLSILIILLLILALLIATVPVKMLAGEIIYNKILKKEAGKLMYYLVGAVLFAIIYEIPFLGGLIRFIALIIGLGAIVVWLATRARSTS</sequence>
<feature type="transmembrane region" description="Helical" evidence="1">
    <location>
        <begin position="270"/>
        <end position="287"/>
    </location>
</feature>
<organism evidence="3 4">
    <name type="scientific">Methanosarcina barkeri str. Wiesmoor</name>
    <dbReference type="NCBI Taxonomy" id="1434109"/>
    <lineage>
        <taxon>Archaea</taxon>
        <taxon>Methanobacteriati</taxon>
        <taxon>Methanobacteriota</taxon>
        <taxon>Stenosarchaea group</taxon>
        <taxon>Methanomicrobia</taxon>
        <taxon>Methanosarcinales</taxon>
        <taxon>Methanosarcinaceae</taxon>
        <taxon>Methanosarcina</taxon>
    </lineage>
</organism>
<accession>A0A0E3QKL1</accession>
<evidence type="ECO:0000313" key="3">
    <source>
        <dbReference type="EMBL" id="AKB50688.1"/>
    </source>
</evidence>
<dbReference type="Proteomes" id="UP000033038">
    <property type="component" value="Chromosome"/>
</dbReference>
<feature type="transmembrane region" description="Helical" evidence="1">
    <location>
        <begin position="307"/>
        <end position="323"/>
    </location>
</feature>
<dbReference type="GeneID" id="24822910"/>
<keyword evidence="1" id="KW-1133">Transmembrane helix</keyword>
<dbReference type="RefSeq" id="WP_011308219.1">
    <property type="nucleotide sequence ID" value="NZ_CP009526.1"/>
</dbReference>
<keyword evidence="1" id="KW-0472">Membrane</keyword>
<name>A0A0E3QKL1_METBA</name>
<evidence type="ECO:0000313" key="4">
    <source>
        <dbReference type="Proteomes" id="UP000033038"/>
    </source>
</evidence>
<gene>
    <name evidence="3" type="ORF">MSBRW_1435</name>
</gene>
<dbReference type="Pfam" id="PF26514">
    <property type="entry name" value="DUF8173"/>
    <property type="match status" value="1"/>
</dbReference>
<protein>
    <recommendedName>
        <fullName evidence="2">DUF8173 domain-containing protein</fullName>
    </recommendedName>
</protein>
<dbReference type="HOGENOM" id="CLU_782139_0_0_2"/>
<reference evidence="3 4" key="1">
    <citation type="submission" date="2014-07" db="EMBL/GenBank/DDBJ databases">
        <title>Methanogenic archaea and the global carbon cycle.</title>
        <authorList>
            <person name="Henriksen J.R."/>
            <person name="Luke J."/>
            <person name="Reinhart S."/>
            <person name="Benedict M.N."/>
            <person name="Youngblut N.D."/>
            <person name="Metcalf M.E."/>
            <person name="Whitaker R.J."/>
            <person name="Metcalf W.W."/>
        </authorList>
    </citation>
    <scope>NUCLEOTIDE SEQUENCE [LARGE SCALE GENOMIC DNA]</scope>
    <source>
        <strain evidence="3 4">Wiesmoor</strain>
    </source>
</reference>
<dbReference type="EMBL" id="CP009526">
    <property type="protein sequence ID" value="AKB50688.1"/>
    <property type="molecule type" value="Genomic_DNA"/>
</dbReference>
<dbReference type="PATRIC" id="fig|1434109.4.peg.1800"/>